<evidence type="ECO:0000256" key="1">
    <source>
        <dbReference type="SAM" id="Phobius"/>
    </source>
</evidence>
<organism evidence="2 3">
    <name type="scientific">Rubrivivax rivuli</name>
    <dbReference type="NCBI Taxonomy" id="1862385"/>
    <lineage>
        <taxon>Bacteria</taxon>
        <taxon>Pseudomonadati</taxon>
        <taxon>Pseudomonadota</taxon>
        <taxon>Betaproteobacteria</taxon>
        <taxon>Burkholderiales</taxon>
        <taxon>Sphaerotilaceae</taxon>
        <taxon>Rubrivivax</taxon>
    </lineage>
</organism>
<feature type="transmembrane region" description="Helical" evidence="1">
    <location>
        <begin position="147"/>
        <end position="165"/>
    </location>
</feature>
<keyword evidence="3" id="KW-1185">Reference proteome</keyword>
<sequence length="205" mass="20990">MSEHIAHRLRSAAADLPGERVSVATLAELHESSANAGSAHGALLLMMAVPCVLPIPGTGTVLGLGLLALAVAIWRGDLAATLPRRVAEFEMSREWAQKVLGALASVYGLASRFSRERLQPLASGGGGAVLAVAVALMAAVLIMPIPFGNVLPAVALVLIGLGLVFRDGLAVLLGLGTAALTVGGLVLISVLATDWAASWLPRLWA</sequence>
<keyword evidence="1" id="KW-0812">Transmembrane</keyword>
<accession>A0A437RAN1</accession>
<evidence type="ECO:0008006" key="4">
    <source>
        <dbReference type="Google" id="ProtNLM"/>
    </source>
</evidence>
<dbReference type="OrthoDB" id="21339at2"/>
<dbReference type="Proteomes" id="UP000285575">
    <property type="component" value="Unassembled WGS sequence"/>
</dbReference>
<evidence type="ECO:0000313" key="2">
    <source>
        <dbReference type="EMBL" id="RVU43803.1"/>
    </source>
</evidence>
<feature type="transmembrane region" description="Helical" evidence="1">
    <location>
        <begin position="121"/>
        <end position="141"/>
    </location>
</feature>
<feature type="transmembrane region" description="Helical" evidence="1">
    <location>
        <begin position="172"/>
        <end position="192"/>
    </location>
</feature>
<dbReference type="RefSeq" id="WP_128230362.1">
    <property type="nucleotide sequence ID" value="NZ_SACR01000006.1"/>
</dbReference>
<dbReference type="PIRSF" id="PIRSF033239">
    <property type="entry name" value="ExoD"/>
    <property type="match status" value="1"/>
</dbReference>
<keyword evidence="1" id="KW-0472">Membrane</keyword>
<dbReference type="PANTHER" id="PTHR41795">
    <property type="entry name" value="EXOPOLYSACCHARIDE SYNTHESIS PROTEIN"/>
    <property type="match status" value="1"/>
</dbReference>
<proteinExistence type="predicted"/>
<name>A0A437RAN1_9BURK</name>
<protein>
    <recommendedName>
        <fullName evidence="4">Exopolysaccharide biosynthesis protein</fullName>
    </recommendedName>
</protein>
<feature type="transmembrane region" description="Helical" evidence="1">
    <location>
        <begin position="42"/>
        <end position="75"/>
    </location>
</feature>
<gene>
    <name evidence="2" type="ORF">EOE66_19220</name>
</gene>
<dbReference type="PANTHER" id="PTHR41795:SF1">
    <property type="entry name" value="EXOPOLYSACCHARIDE SYNTHESIS PROTEIN"/>
    <property type="match status" value="1"/>
</dbReference>
<dbReference type="AlphaFoldDB" id="A0A437RAN1"/>
<dbReference type="Pfam" id="PF06055">
    <property type="entry name" value="ExoD"/>
    <property type="match status" value="1"/>
</dbReference>
<evidence type="ECO:0000313" key="3">
    <source>
        <dbReference type="Proteomes" id="UP000285575"/>
    </source>
</evidence>
<reference evidence="2 3" key="1">
    <citation type="submission" date="2019-01" db="EMBL/GenBank/DDBJ databases">
        <authorList>
            <person name="Chen W.-M."/>
        </authorList>
    </citation>
    <scope>NUCLEOTIDE SEQUENCE [LARGE SCALE GENOMIC DNA]</scope>
    <source>
        <strain evidence="2 3">KYPY4</strain>
    </source>
</reference>
<comment type="caution">
    <text evidence="2">The sequence shown here is derived from an EMBL/GenBank/DDBJ whole genome shotgun (WGS) entry which is preliminary data.</text>
</comment>
<dbReference type="InterPro" id="IPR010331">
    <property type="entry name" value="ExoD"/>
</dbReference>
<keyword evidence="1" id="KW-1133">Transmembrane helix</keyword>
<dbReference type="EMBL" id="SACR01000006">
    <property type="protein sequence ID" value="RVU43803.1"/>
    <property type="molecule type" value="Genomic_DNA"/>
</dbReference>